<dbReference type="PANTHER" id="PTHR46491:SF3">
    <property type="entry name" value="CDGSH IRON-SULFUR DOMAIN-CONTAINING PROTEIN 3, MITOCHONDRIAL"/>
    <property type="match status" value="1"/>
</dbReference>
<dbReference type="AlphaFoldDB" id="A0A9W5XYU6"/>
<dbReference type="Gene3D" id="3.40.5.90">
    <property type="entry name" value="CDGSH iron-sulfur domain, mitoNEET-type"/>
    <property type="match status" value="2"/>
</dbReference>
<organism evidence="6 7">
    <name type="scientific">Clostridium folliculivorans</name>
    <dbReference type="NCBI Taxonomy" id="2886038"/>
    <lineage>
        <taxon>Bacteria</taxon>
        <taxon>Bacillati</taxon>
        <taxon>Bacillota</taxon>
        <taxon>Clostridia</taxon>
        <taxon>Eubacteriales</taxon>
        <taxon>Clostridiaceae</taxon>
        <taxon>Clostridium</taxon>
    </lineage>
</organism>
<keyword evidence="4" id="KW-0411">Iron-sulfur</keyword>
<dbReference type="RefSeq" id="WP_261850515.1">
    <property type="nucleotide sequence ID" value="NZ_BQXY01000001.1"/>
</dbReference>
<feature type="domain" description="Iron-binding zinc finger CDGSH type" evidence="5">
    <location>
        <begin position="47"/>
        <end position="82"/>
    </location>
</feature>
<evidence type="ECO:0000313" key="6">
    <source>
        <dbReference type="EMBL" id="GKU23435.1"/>
    </source>
</evidence>
<keyword evidence="2" id="KW-0479">Metal-binding</keyword>
<evidence type="ECO:0000256" key="1">
    <source>
        <dbReference type="ARBA" id="ARBA00022714"/>
    </source>
</evidence>
<keyword evidence="1" id="KW-0001">2Fe-2S</keyword>
<dbReference type="InterPro" id="IPR042216">
    <property type="entry name" value="MitoNEET_CISD"/>
</dbReference>
<dbReference type="InterPro" id="IPR018967">
    <property type="entry name" value="FeS-contain_CDGSH-typ"/>
</dbReference>
<dbReference type="Pfam" id="PF09360">
    <property type="entry name" value="zf-CDGSH"/>
    <property type="match status" value="2"/>
</dbReference>
<dbReference type="Proteomes" id="UP001057868">
    <property type="component" value="Unassembled WGS sequence"/>
</dbReference>
<evidence type="ECO:0000259" key="5">
    <source>
        <dbReference type="SMART" id="SM00704"/>
    </source>
</evidence>
<protein>
    <recommendedName>
        <fullName evidence="5">Iron-binding zinc finger CDGSH type domain-containing protein</fullName>
    </recommendedName>
</protein>
<dbReference type="GO" id="GO:0051537">
    <property type="term" value="F:2 iron, 2 sulfur cluster binding"/>
    <property type="evidence" value="ECO:0007669"/>
    <property type="project" value="UniProtKB-KW"/>
</dbReference>
<keyword evidence="3" id="KW-0408">Iron</keyword>
<evidence type="ECO:0000256" key="2">
    <source>
        <dbReference type="ARBA" id="ARBA00022723"/>
    </source>
</evidence>
<dbReference type="EMBL" id="BQXY01000001">
    <property type="protein sequence ID" value="GKU23435.1"/>
    <property type="molecule type" value="Genomic_DNA"/>
</dbReference>
<keyword evidence="7" id="KW-1185">Reference proteome</keyword>
<dbReference type="GO" id="GO:0005737">
    <property type="term" value="C:cytoplasm"/>
    <property type="evidence" value="ECO:0007669"/>
    <property type="project" value="UniProtKB-ARBA"/>
</dbReference>
<dbReference type="PANTHER" id="PTHR46491">
    <property type="entry name" value="CDGSH IRON SULFUR DOMAIN PROTEIN HOMOLOG"/>
    <property type="match status" value="1"/>
</dbReference>
<feature type="domain" description="Iron-binding zinc finger CDGSH type" evidence="5">
    <location>
        <begin position="9"/>
        <end position="46"/>
    </location>
</feature>
<dbReference type="GO" id="GO:0046872">
    <property type="term" value="F:metal ion binding"/>
    <property type="evidence" value="ECO:0007669"/>
    <property type="project" value="UniProtKB-KW"/>
</dbReference>
<proteinExistence type="predicted"/>
<sequence length="82" mass="9047">MEKPIIAQKSPIPVELKKGETYYYCTCGRSSKQPFCNGAHQGTSFEPLAFTAEKDGTAYLCGCKHTGNPPYCDGTHDKLKEE</sequence>
<evidence type="ECO:0000313" key="7">
    <source>
        <dbReference type="Proteomes" id="UP001057868"/>
    </source>
</evidence>
<gene>
    <name evidence="6" type="ORF">CFOLD11_02610</name>
</gene>
<name>A0A9W5XYU6_9CLOT</name>
<accession>A0A9W5XYU6</accession>
<dbReference type="InterPro" id="IPR052950">
    <property type="entry name" value="CISD"/>
</dbReference>
<evidence type="ECO:0000256" key="3">
    <source>
        <dbReference type="ARBA" id="ARBA00023004"/>
    </source>
</evidence>
<dbReference type="SMART" id="SM00704">
    <property type="entry name" value="ZnF_CDGSH"/>
    <property type="match status" value="2"/>
</dbReference>
<reference evidence="6" key="1">
    <citation type="journal article" date="2023" name="Int. J. Syst. Evol. Microbiol.">
        <title>&lt;i&gt;Clostridium folliculivorans&lt;/i&gt; sp. nov., isolated from soil samples of an organic paddy in Japan.</title>
        <authorList>
            <person name="Tazawa J."/>
            <person name="Kobayashi H."/>
            <person name="Tanizawa Y."/>
            <person name="Uchino A."/>
            <person name="Tanaka F."/>
            <person name="Urashima Y."/>
            <person name="Miura S."/>
            <person name="Sakamoto M."/>
            <person name="Ohkuma M."/>
            <person name="Tohno M."/>
        </authorList>
    </citation>
    <scope>NUCLEOTIDE SEQUENCE</scope>
    <source>
        <strain evidence="6">D1-1</strain>
    </source>
</reference>
<comment type="caution">
    <text evidence="6">The sequence shown here is derived from an EMBL/GenBank/DDBJ whole genome shotgun (WGS) entry which is preliminary data.</text>
</comment>
<evidence type="ECO:0000256" key="4">
    <source>
        <dbReference type="ARBA" id="ARBA00023014"/>
    </source>
</evidence>